<evidence type="ECO:0000256" key="1">
    <source>
        <dbReference type="SAM" id="MobiDB-lite"/>
    </source>
</evidence>
<dbReference type="EMBL" id="JANIIK010000115">
    <property type="protein sequence ID" value="KAJ3588696.1"/>
    <property type="molecule type" value="Genomic_DNA"/>
</dbReference>
<feature type="region of interest" description="Disordered" evidence="1">
    <location>
        <begin position="474"/>
        <end position="519"/>
    </location>
</feature>
<evidence type="ECO:0000313" key="3">
    <source>
        <dbReference type="Proteomes" id="UP001148018"/>
    </source>
</evidence>
<feature type="region of interest" description="Disordered" evidence="1">
    <location>
        <begin position="386"/>
        <end position="460"/>
    </location>
</feature>
<organism evidence="2 3">
    <name type="scientific">Muraenolepis orangiensis</name>
    <name type="common">Patagonian moray cod</name>
    <dbReference type="NCBI Taxonomy" id="630683"/>
    <lineage>
        <taxon>Eukaryota</taxon>
        <taxon>Metazoa</taxon>
        <taxon>Chordata</taxon>
        <taxon>Craniata</taxon>
        <taxon>Vertebrata</taxon>
        <taxon>Euteleostomi</taxon>
        <taxon>Actinopterygii</taxon>
        <taxon>Neopterygii</taxon>
        <taxon>Teleostei</taxon>
        <taxon>Neoteleostei</taxon>
        <taxon>Acanthomorphata</taxon>
        <taxon>Zeiogadaria</taxon>
        <taxon>Gadariae</taxon>
        <taxon>Gadiformes</taxon>
        <taxon>Muraenolepidoidei</taxon>
        <taxon>Muraenolepididae</taxon>
        <taxon>Muraenolepis</taxon>
    </lineage>
</organism>
<protein>
    <submittedName>
        <fullName evidence="2">Uncharacterized protein</fullName>
    </submittedName>
</protein>
<evidence type="ECO:0000313" key="2">
    <source>
        <dbReference type="EMBL" id="KAJ3588696.1"/>
    </source>
</evidence>
<dbReference type="AlphaFoldDB" id="A0A9Q0DI05"/>
<accession>A0A9Q0DI05</accession>
<feature type="region of interest" description="Disordered" evidence="1">
    <location>
        <begin position="194"/>
        <end position="268"/>
    </location>
</feature>
<gene>
    <name evidence="2" type="ORF">NHX12_009550</name>
</gene>
<feature type="region of interest" description="Disordered" evidence="1">
    <location>
        <begin position="284"/>
        <end position="307"/>
    </location>
</feature>
<feature type="compositionally biased region" description="Basic and acidic residues" evidence="1">
    <location>
        <begin position="284"/>
        <end position="294"/>
    </location>
</feature>
<dbReference type="Proteomes" id="UP001148018">
    <property type="component" value="Unassembled WGS sequence"/>
</dbReference>
<comment type="caution">
    <text evidence="2">The sequence shown here is derived from an EMBL/GenBank/DDBJ whole genome shotgun (WGS) entry which is preliminary data.</text>
</comment>
<name>A0A9Q0DI05_9TELE</name>
<feature type="compositionally biased region" description="Low complexity" evidence="1">
    <location>
        <begin position="386"/>
        <end position="408"/>
    </location>
</feature>
<feature type="compositionally biased region" description="Polar residues" evidence="1">
    <location>
        <begin position="224"/>
        <end position="233"/>
    </location>
</feature>
<proteinExistence type="predicted"/>
<dbReference type="OrthoDB" id="8935774at2759"/>
<reference evidence="2" key="1">
    <citation type="submission" date="2022-07" db="EMBL/GenBank/DDBJ databases">
        <title>Chromosome-level genome of Muraenolepis orangiensis.</title>
        <authorList>
            <person name="Kim J."/>
        </authorList>
    </citation>
    <scope>NUCLEOTIDE SEQUENCE</scope>
    <source>
        <strain evidence="2">KU_S4_2022</strain>
        <tissue evidence="2">Muscle</tissue>
    </source>
</reference>
<keyword evidence="3" id="KW-1185">Reference proteome</keyword>
<sequence>MEVALAVVEEAVGEVAVMEVALAVGEEAVGEVAVMEVALAVGEEAVVEDAAECLTLFPLFVSPSLPIVSSSRPGLLKAGDQGLPWLADSWPSTSLPANGALGSPKGSANFGRGDVLPAATVEKTGTMLSDGAIYSSIDFMGKAGYGSSPSRAAQPTPYATTQILQSSSFHELAVDRPDPRWKASLQAQQEMASLGYSLTDRRPCNGGKPPAGGKRKKSRAGSKTPKSGGSCWSNAPLPPPPMHPLPGTEVHLDRYPPPETVAGRYDSDSWAPPLSIQTYLHPEVDPDGGKRERGNAANLPIKGRTPSPMMTAPSSFGHSPSASLSSGHHEEMQSILQAHLDELTRAYQYEVAKQTWHMKGSPSLSKNRMGPRDYMSSTLGSDLGTTLLMDGLESTGSSGSSADSGPLGTQSLGPKRSPGFKPQGPAVGTLPRTRDGKTDALNSLGRMHNSSWASASSDPSEECMVTVSTLEREHMASWGPSVGSRGTLGRGPRQRPHPDHHTPAGNPHPPSGRTERREHCCRKKLQSSRGGGRLLSLDDLATHCNEMTKVTLNDRREMDYGLEFMGRFRLG</sequence>